<dbReference type="SUPFAM" id="SSF53150">
    <property type="entry name" value="DNA repair protein MutS, domain II"/>
    <property type="match status" value="1"/>
</dbReference>
<dbReference type="HAMAP" id="MF_00096">
    <property type="entry name" value="MutS"/>
    <property type="match status" value="1"/>
</dbReference>
<dbReference type="InterPro" id="IPR007696">
    <property type="entry name" value="DNA_mismatch_repair_MutS_core"/>
</dbReference>
<evidence type="ECO:0000256" key="2">
    <source>
        <dbReference type="ARBA" id="ARBA00021982"/>
    </source>
</evidence>
<dbReference type="GO" id="GO:0005829">
    <property type="term" value="C:cytosol"/>
    <property type="evidence" value="ECO:0007669"/>
    <property type="project" value="TreeGrafter"/>
</dbReference>
<comment type="caution">
    <text evidence="10">The sequence shown here is derived from an EMBL/GenBank/DDBJ whole genome shotgun (WGS) entry which is preliminary data.</text>
</comment>
<dbReference type="Pfam" id="PF01624">
    <property type="entry name" value="MutS_I"/>
    <property type="match status" value="1"/>
</dbReference>
<evidence type="ECO:0000256" key="1">
    <source>
        <dbReference type="ARBA" id="ARBA00006271"/>
    </source>
</evidence>
<dbReference type="InterPro" id="IPR027417">
    <property type="entry name" value="P-loop_NTPase"/>
</dbReference>
<dbReference type="SUPFAM" id="SSF52540">
    <property type="entry name" value="P-loop containing nucleoside triphosphate hydrolases"/>
    <property type="match status" value="1"/>
</dbReference>
<keyword evidence="4 8" id="KW-0227">DNA damage</keyword>
<dbReference type="Gene3D" id="3.40.50.300">
    <property type="entry name" value="P-loop containing nucleotide triphosphate hydrolases"/>
    <property type="match status" value="1"/>
</dbReference>
<sequence length="859" mass="97619">MTTYTPMIQQYLQIKQAHEEAFLFFRLGDFYELFFDDAIRASSILEITLTSREAAKGKERIPMCGVPYHSATNYIETLVQKGYKVAICEQVEDPKEVKGLVKREVVKIVTPGTLTEGKTVDATSHHFIGAIHFEGEASYLAYVDLATGIAKCEVVHGTMEDVLHVADALQIRELVLAEQDDAFEKYAKDRHFLISFPTMDGEVKPSLVEALPKTAVEAATLIWRYLQETQKTSLDHIQPFEWIERAETLTIDANSMRNLELVRSIRNNSKEGTLYELLDVTTTAMGARKLKMWLHEPLANERLINERLDRVDALIEAYFTRDALKKELKSVYDLERLAGRIAMGSASGRDLAQLRDSLQHVPAITQLLRETEVPALTLLAEQLNPCVPLRTLLEEAIAQTPPISVKEEGTIRDGYDEQLDRLRDASRNGKTWLQQLEREEREKTGIKNLKIGYNRIFGYFIEVTRANATLMDEARYERKQTLANTERFITEELKEKEALILNAEEQSLELEYTLFTKVRSDSQAHIQEVQQLAHHLSELDVLVAFADLAERYHYVRPTFHEGRALTITNGRHPVVEQMMDAQLYVPNDCELTESSNMLLITGPNMSGKSTYMRQVALTIVMAQIGSYVPCDRAHLPITDQIFTRIGAADDLASGQSTFMMEMMESQYAITHASPRSLLLFDEIGRGTSTYDGMSLAQAMMEYIHDEIGANTLFSTHYHELTSLEQNLDQLRNVHVQATEQDGDVVFLHKVAPGAADRSYGIHVAKLAKLPESILTRAGELLTQFESETQSFEKISGEQQVEEVIQEQPAQLSFFEEVNKKEPDIQTTHPVEEEIQQLDLLNMTPLEALQQLAEWQKKWR</sequence>
<dbReference type="PANTHER" id="PTHR11361">
    <property type="entry name" value="DNA MISMATCH REPAIR PROTEIN MUTS FAMILY MEMBER"/>
    <property type="match status" value="1"/>
</dbReference>
<dbReference type="NCBIfam" id="NF003810">
    <property type="entry name" value="PRK05399.1"/>
    <property type="match status" value="1"/>
</dbReference>
<dbReference type="FunFam" id="1.10.1420.10:FF:000007">
    <property type="entry name" value="DNA mismatch repair protein MutS"/>
    <property type="match status" value="1"/>
</dbReference>
<dbReference type="Pfam" id="PF05192">
    <property type="entry name" value="MutS_III"/>
    <property type="match status" value="1"/>
</dbReference>
<reference evidence="10" key="1">
    <citation type="submission" date="2020-11" db="EMBL/GenBank/DDBJ databases">
        <title>Multidrug resistant novel bacterium Savagea serpentis sp. nov., isolated from the scats of a vine snake (Ahaetulla nasuta).</title>
        <authorList>
            <person name="Venkata Ramana V."/>
            <person name="Vikas Patil S."/>
            <person name="Yogita Lugani V."/>
        </authorList>
    </citation>
    <scope>NUCLEOTIDE SEQUENCE</scope>
    <source>
        <strain evidence="10">SN6</strain>
    </source>
</reference>
<dbReference type="InterPro" id="IPR007861">
    <property type="entry name" value="DNA_mismatch_repair_MutS_clamp"/>
</dbReference>
<evidence type="ECO:0000256" key="6">
    <source>
        <dbReference type="ARBA" id="ARBA00023125"/>
    </source>
</evidence>
<dbReference type="CDD" id="cd03284">
    <property type="entry name" value="ABC_MutS1"/>
    <property type="match status" value="1"/>
</dbReference>
<dbReference type="GO" id="GO:0030983">
    <property type="term" value="F:mismatched DNA binding"/>
    <property type="evidence" value="ECO:0007669"/>
    <property type="project" value="InterPro"/>
</dbReference>
<keyword evidence="11" id="KW-1185">Reference proteome</keyword>
<organism evidence="10 11">
    <name type="scientific">Savagea serpentis</name>
    <dbReference type="NCBI Taxonomy" id="2785297"/>
    <lineage>
        <taxon>Bacteria</taxon>
        <taxon>Bacillati</taxon>
        <taxon>Bacillota</taxon>
        <taxon>Bacilli</taxon>
        <taxon>Bacillales</taxon>
        <taxon>Caryophanaceae</taxon>
        <taxon>Savagea</taxon>
    </lineage>
</organism>
<dbReference type="InterPro" id="IPR045076">
    <property type="entry name" value="MutS"/>
</dbReference>
<dbReference type="GO" id="GO:0005524">
    <property type="term" value="F:ATP binding"/>
    <property type="evidence" value="ECO:0007669"/>
    <property type="project" value="UniProtKB-UniRule"/>
</dbReference>
<keyword evidence="3 8" id="KW-0547">Nucleotide-binding</keyword>
<dbReference type="SUPFAM" id="SSF48334">
    <property type="entry name" value="DNA repair protein MutS, domain III"/>
    <property type="match status" value="1"/>
</dbReference>
<dbReference type="Gene3D" id="1.10.1420.10">
    <property type="match status" value="2"/>
</dbReference>
<keyword evidence="7 8" id="KW-0234">DNA repair</keyword>
<comment type="function">
    <text evidence="8">This protein is involved in the repair of mismatches in DNA. It is possible that it carries out the mismatch recognition step. This protein has a weak ATPase activity.</text>
</comment>
<dbReference type="PANTHER" id="PTHR11361:SF34">
    <property type="entry name" value="DNA MISMATCH REPAIR PROTEIN MSH1, MITOCHONDRIAL"/>
    <property type="match status" value="1"/>
</dbReference>
<dbReference type="Gene3D" id="3.30.420.110">
    <property type="entry name" value="MutS, connector domain"/>
    <property type="match status" value="1"/>
</dbReference>
<evidence type="ECO:0000259" key="9">
    <source>
        <dbReference type="PROSITE" id="PS00486"/>
    </source>
</evidence>
<evidence type="ECO:0000256" key="7">
    <source>
        <dbReference type="ARBA" id="ARBA00023204"/>
    </source>
</evidence>
<dbReference type="InterPro" id="IPR007695">
    <property type="entry name" value="DNA_mismatch_repair_MutS-lik_N"/>
</dbReference>
<feature type="domain" description="DNA mismatch repair proteins mutS family" evidence="9">
    <location>
        <begin position="676"/>
        <end position="692"/>
    </location>
</feature>
<dbReference type="Gene3D" id="3.40.1170.10">
    <property type="entry name" value="DNA repair protein MutS, domain I"/>
    <property type="match status" value="1"/>
</dbReference>
<dbReference type="RefSeq" id="WP_194561478.1">
    <property type="nucleotide sequence ID" value="NZ_JADKPV010000001.1"/>
</dbReference>
<dbReference type="EMBL" id="JADKPV010000001">
    <property type="protein sequence ID" value="MBF4500012.1"/>
    <property type="molecule type" value="Genomic_DNA"/>
</dbReference>
<dbReference type="InterPro" id="IPR000432">
    <property type="entry name" value="DNA_mismatch_repair_MutS_C"/>
</dbReference>
<dbReference type="PIRSF" id="PIRSF037677">
    <property type="entry name" value="DNA_mis_repair_Msh6"/>
    <property type="match status" value="1"/>
</dbReference>
<dbReference type="SMART" id="SM00534">
    <property type="entry name" value="MUTSac"/>
    <property type="match status" value="1"/>
</dbReference>
<evidence type="ECO:0000256" key="8">
    <source>
        <dbReference type="HAMAP-Rule" id="MF_00096"/>
    </source>
</evidence>
<dbReference type="FunFam" id="3.40.50.300:FF:000896">
    <property type="entry name" value="DNA mismatch repair protein MutS"/>
    <property type="match status" value="1"/>
</dbReference>
<evidence type="ECO:0000256" key="5">
    <source>
        <dbReference type="ARBA" id="ARBA00022840"/>
    </source>
</evidence>
<dbReference type="NCBIfam" id="TIGR01070">
    <property type="entry name" value="mutS1"/>
    <property type="match status" value="1"/>
</dbReference>
<dbReference type="InterPro" id="IPR036187">
    <property type="entry name" value="DNA_mismatch_repair_MutS_sf"/>
</dbReference>
<dbReference type="SUPFAM" id="SSF55271">
    <property type="entry name" value="DNA repair protein MutS, domain I"/>
    <property type="match status" value="1"/>
</dbReference>
<dbReference type="FunFam" id="3.40.1170.10:FF:000001">
    <property type="entry name" value="DNA mismatch repair protein MutS"/>
    <property type="match status" value="1"/>
</dbReference>
<dbReference type="InterPro" id="IPR005748">
    <property type="entry name" value="DNA_mismatch_repair_MutS"/>
</dbReference>
<dbReference type="PROSITE" id="PS00486">
    <property type="entry name" value="DNA_MISMATCH_REPAIR_2"/>
    <property type="match status" value="1"/>
</dbReference>
<evidence type="ECO:0000256" key="3">
    <source>
        <dbReference type="ARBA" id="ARBA00022741"/>
    </source>
</evidence>
<proteinExistence type="inferred from homology"/>
<evidence type="ECO:0000313" key="11">
    <source>
        <dbReference type="Proteomes" id="UP000622653"/>
    </source>
</evidence>
<dbReference type="Pfam" id="PF00488">
    <property type="entry name" value="MutS_V"/>
    <property type="match status" value="1"/>
</dbReference>
<keyword evidence="6 8" id="KW-0238">DNA-binding</keyword>
<dbReference type="GO" id="GO:0140664">
    <property type="term" value="F:ATP-dependent DNA damage sensor activity"/>
    <property type="evidence" value="ECO:0007669"/>
    <property type="project" value="InterPro"/>
</dbReference>
<gene>
    <name evidence="8 10" type="primary">mutS</name>
    <name evidence="10" type="ORF">IRY55_01450</name>
</gene>
<dbReference type="Proteomes" id="UP000622653">
    <property type="component" value="Unassembled WGS sequence"/>
</dbReference>
<name>A0A8J7G1K9_9BACL</name>
<dbReference type="InterPro" id="IPR016151">
    <property type="entry name" value="DNA_mismatch_repair_MutS_N"/>
</dbReference>
<dbReference type="Pfam" id="PF05190">
    <property type="entry name" value="MutS_IV"/>
    <property type="match status" value="1"/>
</dbReference>
<dbReference type="GO" id="GO:0006298">
    <property type="term" value="P:mismatch repair"/>
    <property type="evidence" value="ECO:0007669"/>
    <property type="project" value="UniProtKB-UniRule"/>
</dbReference>
<dbReference type="SMART" id="SM00533">
    <property type="entry name" value="MUTSd"/>
    <property type="match status" value="1"/>
</dbReference>
<dbReference type="AlphaFoldDB" id="A0A8J7G1K9"/>
<keyword evidence="5 8" id="KW-0067">ATP-binding</keyword>
<dbReference type="InterPro" id="IPR036678">
    <property type="entry name" value="MutS_con_dom_sf"/>
</dbReference>
<comment type="similarity">
    <text evidence="1 8">Belongs to the DNA mismatch repair MutS family.</text>
</comment>
<accession>A0A8J7G1K9</accession>
<evidence type="ECO:0000256" key="4">
    <source>
        <dbReference type="ARBA" id="ARBA00022763"/>
    </source>
</evidence>
<feature type="binding site" evidence="8">
    <location>
        <begin position="602"/>
        <end position="609"/>
    </location>
    <ligand>
        <name>ATP</name>
        <dbReference type="ChEBI" id="CHEBI:30616"/>
    </ligand>
</feature>
<protein>
    <recommendedName>
        <fullName evidence="2 8">DNA mismatch repair protein MutS</fullName>
    </recommendedName>
</protein>
<dbReference type="InterPro" id="IPR017261">
    <property type="entry name" value="DNA_mismatch_repair_MutS/MSH"/>
</dbReference>
<evidence type="ECO:0000313" key="10">
    <source>
        <dbReference type="EMBL" id="MBF4500012.1"/>
    </source>
</evidence>
<dbReference type="GO" id="GO:0003684">
    <property type="term" value="F:damaged DNA binding"/>
    <property type="evidence" value="ECO:0007669"/>
    <property type="project" value="UniProtKB-UniRule"/>
</dbReference>